<dbReference type="InterPro" id="IPR050106">
    <property type="entry name" value="HistidinolP_aminotransfase"/>
</dbReference>
<feature type="domain" description="Aminotransferase class I/classII large" evidence="8">
    <location>
        <begin position="64"/>
        <end position="381"/>
    </location>
</feature>
<evidence type="ECO:0000256" key="3">
    <source>
        <dbReference type="ARBA" id="ARBA00022576"/>
    </source>
</evidence>
<dbReference type="PROSITE" id="PS00599">
    <property type="entry name" value="AA_TRANSFER_CLASS_2"/>
    <property type="match status" value="1"/>
</dbReference>
<comment type="function">
    <text evidence="6">Aminotransferase that catalyzes the conversion of aromatic amino acids and 2-oxoglutarate into corresponding aromatic oxo acids and L-glutamate.</text>
</comment>
<name>A0A512CW00_9MICO</name>
<evidence type="ECO:0000313" key="10">
    <source>
        <dbReference type="Proteomes" id="UP000321534"/>
    </source>
</evidence>
<reference evidence="9 10" key="1">
    <citation type="submission" date="2019-07" db="EMBL/GenBank/DDBJ databases">
        <title>Whole genome shotgun sequence of Terrabacter aerolatus NBRC 106305.</title>
        <authorList>
            <person name="Hosoyama A."/>
            <person name="Uohara A."/>
            <person name="Ohji S."/>
            <person name="Ichikawa N."/>
        </authorList>
    </citation>
    <scope>NUCLEOTIDE SEQUENCE [LARGE SCALE GENOMIC DNA]</scope>
    <source>
        <strain evidence="9 10">NBRC 106305</strain>
    </source>
</reference>
<dbReference type="PANTHER" id="PTHR43643">
    <property type="entry name" value="HISTIDINOL-PHOSPHATE AMINOTRANSFERASE 2"/>
    <property type="match status" value="1"/>
</dbReference>
<dbReference type="InterPro" id="IPR024892">
    <property type="entry name" value="ArAT"/>
</dbReference>
<comment type="caution">
    <text evidence="9">The sequence shown here is derived from an EMBL/GenBank/DDBJ whole genome shotgun (WGS) entry which is preliminary data.</text>
</comment>
<keyword evidence="10" id="KW-1185">Reference proteome</keyword>
<gene>
    <name evidence="6 9" type="primary">pat</name>
    <name evidence="9" type="ORF">TAE01_01870</name>
</gene>
<evidence type="ECO:0000256" key="7">
    <source>
        <dbReference type="SAM" id="MobiDB-lite"/>
    </source>
</evidence>
<dbReference type="Pfam" id="PF00155">
    <property type="entry name" value="Aminotran_1_2"/>
    <property type="match status" value="1"/>
</dbReference>
<dbReference type="SUPFAM" id="SSF53383">
    <property type="entry name" value="PLP-dependent transferases"/>
    <property type="match status" value="1"/>
</dbReference>
<dbReference type="EMBL" id="BJYX01000001">
    <property type="protein sequence ID" value="GEO28377.1"/>
    <property type="molecule type" value="Genomic_DNA"/>
</dbReference>
<comment type="catalytic activity">
    <reaction evidence="6">
        <text>an aromatic L-alpha-amino acid + 2-oxoglutarate = an aromatic oxo-acid + L-glutamate</text>
        <dbReference type="Rhea" id="RHEA:17533"/>
        <dbReference type="ChEBI" id="CHEBI:16810"/>
        <dbReference type="ChEBI" id="CHEBI:29985"/>
        <dbReference type="ChEBI" id="CHEBI:73309"/>
        <dbReference type="ChEBI" id="CHEBI:84824"/>
        <dbReference type="EC" id="2.6.1.57"/>
    </reaction>
</comment>
<keyword evidence="4 6" id="KW-0808">Transferase</keyword>
<protein>
    <recommendedName>
        <fullName evidence="6">Aromatic amino acid aminotransferase</fullName>
        <shortName evidence="6">ArAT</shortName>
        <ecNumber evidence="6">2.6.1.57</ecNumber>
    </recommendedName>
</protein>
<dbReference type="OrthoDB" id="9809616at2"/>
<keyword evidence="3 6" id="KW-0032">Aminotransferase</keyword>
<accession>A0A512CW00</accession>
<dbReference type="InterPro" id="IPR015424">
    <property type="entry name" value="PyrdxlP-dep_Trfase"/>
</dbReference>
<keyword evidence="5 6" id="KW-0663">Pyridoxal phosphate</keyword>
<dbReference type="HAMAP" id="MF_01513">
    <property type="entry name" value="Phe_aminotrans_2"/>
    <property type="match status" value="1"/>
</dbReference>
<dbReference type="InterPro" id="IPR005861">
    <property type="entry name" value="HisP_aminotrans"/>
</dbReference>
<dbReference type="NCBIfam" id="TIGR01141">
    <property type="entry name" value="hisC"/>
    <property type="match status" value="1"/>
</dbReference>
<dbReference type="InterPro" id="IPR015422">
    <property type="entry name" value="PyrdxlP-dep_Trfase_small"/>
</dbReference>
<dbReference type="GO" id="GO:0000105">
    <property type="term" value="P:L-histidine biosynthetic process"/>
    <property type="evidence" value="ECO:0007669"/>
    <property type="project" value="InterPro"/>
</dbReference>
<dbReference type="GO" id="GO:0004400">
    <property type="term" value="F:histidinol-phosphate transaminase activity"/>
    <property type="evidence" value="ECO:0007669"/>
    <property type="project" value="InterPro"/>
</dbReference>
<dbReference type="Gene3D" id="3.40.640.10">
    <property type="entry name" value="Type I PLP-dependent aspartate aminotransferase-like (Major domain)"/>
    <property type="match status" value="1"/>
</dbReference>
<feature type="region of interest" description="Disordered" evidence="7">
    <location>
        <begin position="1"/>
        <end position="34"/>
    </location>
</feature>
<evidence type="ECO:0000256" key="2">
    <source>
        <dbReference type="ARBA" id="ARBA00011738"/>
    </source>
</evidence>
<evidence type="ECO:0000313" key="9">
    <source>
        <dbReference type="EMBL" id="GEO28377.1"/>
    </source>
</evidence>
<dbReference type="RefSeq" id="WP_147062471.1">
    <property type="nucleotide sequence ID" value="NZ_BAAARO010000025.1"/>
</dbReference>
<evidence type="ECO:0000256" key="1">
    <source>
        <dbReference type="ARBA" id="ARBA00001933"/>
    </source>
</evidence>
<dbReference type="AlphaFoldDB" id="A0A512CW00"/>
<evidence type="ECO:0000259" key="8">
    <source>
        <dbReference type="Pfam" id="PF00155"/>
    </source>
</evidence>
<feature type="modified residue" description="N6-(pyridoxal phosphate)lysine" evidence="6">
    <location>
        <position position="254"/>
    </location>
</feature>
<evidence type="ECO:0000256" key="5">
    <source>
        <dbReference type="ARBA" id="ARBA00022898"/>
    </source>
</evidence>
<dbReference type="InterPro" id="IPR015421">
    <property type="entry name" value="PyrdxlP-dep_Trfase_major"/>
</dbReference>
<sequence length="389" mass="41003">MSESTEHAGVSVGESVTEDATPQEAYAGSPDSATPVRLRGVLAQMPDYKPGKPAAAPAGVTAYKLSSNENPYGPLPSVLAAIDDAAATVNRYPDMAVTALTARLARALDVPAECIATGTGSVAVLTQIVNAACDAGDEVVFAWRSFEAYPIVTQLAGAKPVMVGLDEQARHRLDAMFAAITDRTRVVLVCTPNNPTGPCVHQAELEAFLDKVPSDVVVVVDEAYVEFVRDPDAVRGLDVWRHRPNVVVLRTFSKAYGLAGLRVGYAVAHPPVAAALRKTATPFGVNSVAQVAAIASLDAFDELNARVESLVAERDRVVQALADQGWTLPRSDANFVWFPLGAESSAFSAACADAGLTVRQYGDDGVRVTIGETEANSRLVEVAARFGAR</sequence>
<dbReference type="GO" id="GO:0008793">
    <property type="term" value="F:aromatic-amino-acid transaminase activity"/>
    <property type="evidence" value="ECO:0007669"/>
    <property type="project" value="UniProtKB-UniRule"/>
</dbReference>
<dbReference type="HAMAP" id="MF_01023">
    <property type="entry name" value="HisC_aminotrans_2"/>
    <property type="match status" value="1"/>
</dbReference>
<proteinExistence type="inferred from homology"/>
<comment type="similarity">
    <text evidence="6">Belongs to the class-II pyridoxal-phosphate-dependent aminotransferase family.</text>
</comment>
<dbReference type="InterPro" id="IPR004839">
    <property type="entry name" value="Aminotransferase_I/II_large"/>
</dbReference>
<dbReference type="PANTHER" id="PTHR43643:SF3">
    <property type="entry name" value="HISTIDINOL-PHOSPHATE AMINOTRANSFERASE"/>
    <property type="match status" value="1"/>
</dbReference>
<evidence type="ECO:0000256" key="6">
    <source>
        <dbReference type="HAMAP-Rule" id="MF_01513"/>
    </source>
</evidence>
<dbReference type="NCBIfam" id="NF002878">
    <property type="entry name" value="PRK03321.1"/>
    <property type="match status" value="1"/>
</dbReference>
<organism evidence="9 10">
    <name type="scientific">Terrabacter aerolatus</name>
    <dbReference type="NCBI Taxonomy" id="422442"/>
    <lineage>
        <taxon>Bacteria</taxon>
        <taxon>Bacillati</taxon>
        <taxon>Actinomycetota</taxon>
        <taxon>Actinomycetes</taxon>
        <taxon>Micrococcales</taxon>
        <taxon>Intrasporangiaceae</taxon>
        <taxon>Terrabacter</taxon>
    </lineage>
</organism>
<evidence type="ECO:0000256" key="4">
    <source>
        <dbReference type="ARBA" id="ARBA00022679"/>
    </source>
</evidence>
<dbReference type="CDD" id="cd00609">
    <property type="entry name" value="AAT_like"/>
    <property type="match status" value="1"/>
</dbReference>
<dbReference type="GO" id="GO:0030170">
    <property type="term" value="F:pyridoxal phosphate binding"/>
    <property type="evidence" value="ECO:0007669"/>
    <property type="project" value="UniProtKB-UniRule"/>
</dbReference>
<dbReference type="Gene3D" id="3.90.1150.10">
    <property type="entry name" value="Aspartate Aminotransferase, domain 1"/>
    <property type="match status" value="1"/>
</dbReference>
<dbReference type="EC" id="2.6.1.57" evidence="6"/>
<comment type="subunit">
    <text evidence="2 6">Homodimer.</text>
</comment>
<dbReference type="InterPro" id="IPR001917">
    <property type="entry name" value="Aminotrans_II_pyridoxalP_BS"/>
</dbReference>
<comment type="cofactor">
    <cofactor evidence="1 6">
        <name>pyridoxal 5'-phosphate</name>
        <dbReference type="ChEBI" id="CHEBI:597326"/>
    </cofactor>
</comment>
<dbReference type="Proteomes" id="UP000321534">
    <property type="component" value="Unassembled WGS sequence"/>
</dbReference>